<evidence type="ECO:0000313" key="8">
    <source>
        <dbReference type="Proteomes" id="UP000054729"/>
    </source>
</evidence>
<dbReference type="InterPro" id="IPR036318">
    <property type="entry name" value="FAD-bd_PCMH-like_sf"/>
</dbReference>
<keyword evidence="8" id="KW-1185">Reference proteome</keyword>
<dbReference type="PANTHER" id="PTHR13878">
    <property type="entry name" value="GULONOLACTONE OXIDASE"/>
    <property type="match status" value="1"/>
</dbReference>
<dbReference type="RefSeq" id="WP_058479213.1">
    <property type="nucleotide sequence ID" value="NZ_CAAAIQ010000003.1"/>
</dbReference>
<dbReference type="Pfam" id="PF01565">
    <property type="entry name" value="FAD_binding_4"/>
    <property type="match status" value="1"/>
</dbReference>
<dbReference type="PANTHER" id="PTHR13878:SF53">
    <property type="entry name" value="CYTOKININ DEHYDROGENASE 6"/>
    <property type="match status" value="1"/>
</dbReference>
<dbReference type="GO" id="GO:0071949">
    <property type="term" value="F:FAD binding"/>
    <property type="evidence" value="ECO:0007669"/>
    <property type="project" value="InterPro"/>
</dbReference>
<keyword evidence="5" id="KW-0560">Oxidoreductase</keyword>
<dbReference type="STRING" id="66969.Lwal_0358"/>
<dbReference type="InterPro" id="IPR016164">
    <property type="entry name" value="FAD-linked_Oxase-like_C"/>
</dbReference>
<dbReference type="OrthoDB" id="6278354at2"/>
<dbReference type="GO" id="GO:0019139">
    <property type="term" value="F:cytokinin dehydrogenase activity"/>
    <property type="evidence" value="ECO:0007669"/>
    <property type="project" value="InterPro"/>
</dbReference>
<dbReference type="InterPro" id="IPR016169">
    <property type="entry name" value="FAD-bd_PCMH_sub2"/>
</dbReference>
<evidence type="ECO:0000256" key="5">
    <source>
        <dbReference type="ARBA" id="ARBA00023002"/>
    </source>
</evidence>
<dbReference type="Gene3D" id="3.30.43.10">
    <property type="entry name" value="Uridine Diphospho-n-acetylenolpyruvylglucosamine Reductase, domain 2"/>
    <property type="match status" value="1"/>
</dbReference>
<keyword evidence="3" id="KW-0285">Flavoprotein</keyword>
<dbReference type="Proteomes" id="UP000054729">
    <property type="component" value="Unassembled WGS sequence"/>
</dbReference>
<dbReference type="Gene3D" id="3.40.462.10">
    <property type="entry name" value="FAD-linked oxidases, C-terminal domain"/>
    <property type="match status" value="1"/>
</dbReference>
<accession>A0A0W1ANP5</accession>
<organism evidence="7 8">
    <name type="scientific">Legionella waltersii</name>
    <dbReference type="NCBI Taxonomy" id="66969"/>
    <lineage>
        <taxon>Bacteria</taxon>
        <taxon>Pseudomonadati</taxon>
        <taxon>Pseudomonadota</taxon>
        <taxon>Gammaproteobacteria</taxon>
        <taxon>Legionellales</taxon>
        <taxon>Legionellaceae</taxon>
        <taxon>Legionella</taxon>
    </lineage>
</organism>
<dbReference type="InterPro" id="IPR016170">
    <property type="entry name" value="Cytok_DH_C_sf"/>
</dbReference>
<evidence type="ECO:0000256" key="2">
    <source>
        <dbReference type="ARBA" id="ARBA00005466"/>
    </source>
</evidence>
<dbReference type="EMBL" id="LNZB01000006">
    <property type="protein sequence ID" value="KTD82880.1"/>
    <property type="molecule type" value="Genomic_DNA"/>
</dbReference>
<dbReference type="SUPFAM" id="SSF55103">
    <property type="entry name" value="FAD-linked oxidases, C-terminal domain"/>
    <property type="match status" value="1"/>
</dbReference>
<dbReference type="InterPro" id="IPR016166">
    <property type="entry name" value="FAD-bd_PCMH"/>
</dbReference>
<evidence type="ECO:0000256" key="1">
    <source>
        <dbReference type="ARBA" id="ARBA00001974"/>
    </source>
</evidence>
<evidence type="ECO:0000259" key="6">
    <source>
        <dbReference type="PROSITE" id="PS51387"/>
    </source>
</evidence>
<dbReference type="GO" id="GO:0009690">
    <property type="term" value="P:cytokinin metabolic process"/>
    <property type="evidence" value="ECO:0007669"/>
    <property type="project" value="InterPro"/>
</dbReference>
<comment type="cofactor">
    <cofactor evidence="1">
        <name>FAD</name>
        <dbReference type="ChEBI" id="CHEBI:57692"/>
    </cofactor>
</comment>
<evidence type="ECO:0000256" key="3">
    <source>
        <dbReference type="ARBA" id="ARBA00022630"/>
    </source>
</evidence>
<dbReference type="PROSITE" id="PS51387">
    <property type="entry name" value="FAD_PCMH"/>
    <property type="match status" value="1"/>
</dbReference>
<dbReference type="InterPro" id="IPR016167">
    <property type="entry name" value="FAD-bd_PCMH_sub1"/>
</dbReference>
<evidence type="ECO:0000256" key="4">
    <source>
        <dbReference type="ARBA" id="ARBA00022827"/>
    </source>
</evidence>
<dbReference type="InterPro" id="IPR015345">
    <property type="entry name" value="Cytokinin_DH_FAD/cytokin-bd"/>
</dbReference>
<protein>
    <submittedName>
        <fullName evidence="7">Cytokinin oxidase</fullName>
    </submittedName>
</protein>
<evidence type="ECO:0000313" key="7">
    <source>
        <dbReference type="EMBL" id="KTD82880.1"/>
    </source>
</evidence>
<dbReference type="InterPro" id="IPR006094">
    <property type="entry name" value="Oxid_FAD_bind_N"/>
</dbReference>
<comment type="similarity">
    <text evidence="2">Belongs to the oxygen-dependent FAD-linked oxidoreductase family.</text>
</comment>
<reference evidence="7 8" key="1">
    <citation type="submission" date="2015-11" db="EMBL/GenBank/DDBJ databases">
        <title>Genomic analysis of 38 Legionella species identifies large and diverse effector repertoires.</title>
        <authorList>
            <person name="Burstein D."/>
            <person name="Amaro F."/>
            <person name="Zusman T."/>
            <person name="Lifshitz Z."/>
            <person name="Cohen O."/>
            <person name="Gilbert J.A."/>
            <person name="Pupko T."/>
            <person name="Shuman H.A."/>
            <person name="Segal G."/>
        </authorList>
    </citation>
    <scope>NUCLEOTIDE SEQUENCE [LARGE SCALE GENOMIC DNA]</scope>
    <source>
        <strain evidence="7 8">ATCC 51914</strain>
    </source>
</reference>
<sequence length="459" mass="51788">MPLNKWNIEKIKQYEKETGQALLRDEQSLVSFSQDFGKLIQSQPTAVSIPNDTQSLQRLIQFAQQQYLPITIRGNGLSQCGQSLPVAGGVTLSMQQFNQSLELAQDSIWVEANSSWMDLLDKSIKQLKAPYVLPYNCNLSVAGVLSAGGVGASSFKYGSINAHVEALEVIDGMGNQLVIDQRSPLFHACLSGQGRFAVITKACIRLRKVKPRIKTVCLVYSDQDQWFEDMLAVRELADYVELFCSPSIQGSKLIANKRVPMAQWLYGLHISVEFGKTAPSTRKIIGGLKPWNVIESFEEPVLSYYLRHNSRFDVMKLLGQWDLLHPWYECFVPTSVLRKNLRAILEILPIFYANLVHVVPVSKQKGGFLMLPHCESICSVMILNPGVPFPLKDHCLHAIAEMDNVLVQQGGKRYLSGFLGHDLSEDYWCKHFGEEINSWNELKKDYDPHGIFRSVLHPF</sequence>
<comment type="caution">
    <text evidence="7">The sequence shown here is derived from an EMBL/GenBank/DDBJ whole genome shotgun (WGS) entry which is preliminary data.</text>
</comment>
<keyword evidence="4" id="KW-0274">FAD</keyword>
<feature type="domain" description="FAD-binding PCMH-type" evidence="6">
    <location>
        <begin position="40"/>
        <end position="209"/>
    </location>
</feature>
<name>A0A0W1ANP5_9GAMM</name>
<dbReference type="InterPro" id="IPR050432">
    <property type="entry name" value="FAD-linked_Oxidoreductases_BP"/>
</dbReference>
<dbReference type="SUPFAM" id="SSF56176">
    <property type="entry name" value="FAD-binding/transporter-associated domain-like"/>
    <property type="match status" value="1"/>
</dbReference>
<proteinExistence type="inferred from homology"/>
<dbReference type="AlphaFoldDB" id="A0A0W1ANP5"/>
<dbReference type="Gene3D" id="3.30.465.10">
    <property type="match status" value="1"/>
</dbReference>
<dbReference type="Pfam" id="PF09265">
    <property type="entry name" value="Cytokin-bind"/>
    <property type="match status" value="1"/>
</dbReference>
<dbReference type="PATRIC" id="fig|66969.6.peg.388"/>
<gene>
    <name evidence="7" type="ORF">Lwal_0358</name>
</gene>